<dbReference type="Proteomes" id="UP000775547">
    <property type="component" value="Unassembled WGS sequence"/>
</dbReference>
<gene>
    <name evidence="4" type="ORF">DXG03_009658</name>
</gene>
<dbReference type="InterPro" id="IPR033464">
    <property type="entry name" value="CSN8_PSD8_EIF3K"/>
</dbReference>
<evidence type="ECO:0000259" key="3">
    <source>
        <dbReference type="PROSITE" id="PS50250"/>
    </source>
</evidence>
<comment type="caution">
    <text evidence="4">The sequence shown here is derived from an EMBL/GenBank/DDBJ whole genome shotgun (WGS) entry which is preliminary data.</text>
</comment>
<name>A0A9P7G4M5_9AGAR</name>
<proteinExistence type="inferred from homology"/>
<dbReference type="OrthoDB" id="8775810at2759"/>
<dbReference type="PROSITE" id="PS50250">
    <property type="entry name" value="PCI"/>
    <property type="match status" value="1"/>
</dbReference>
<dbReference type="GO" id="GO:0043161">
    <property type="term" value="P:proteasome-mediated ubiquitin-dependent protein catabolic process"/>
    <property type="evidence" value="ECO:0007669"/>
    <property type="project" value="TreeGrafter"/>
</dbReference>
<evidence type="ECO:0000256" key="1">
    <source>
        <dbReference type="ARBA" id="ARBA00009627"/>
    </source>
</evidence>
<organism evidence="4 5">
    <name type="scientific">Asterophora parasitica</name>
    <dbReference type="NCBI Taxonomy" id="117018"/>
    <lineage>
        <taxon>Eukaryota</taxon>
        <taxon>Fungi</taxon>
        <taxon>Dikarya</taxon>
        <taxon>Basidiomycota</taxon>
        <taxon>Agaricomycotina</taxon>
        <taxon>Agaricomycetes</taxon>
        <taxon>Agaricomycetidae</taxon>
        <taxon>Agaricales</taxon>
        <taxon>Tricholomatineae</taxon>
        <taxon>Lyophyllaceae</taxon>
        <taxon>Asterophora</taxon>
    </lineage>
</organism>
<dbReference type="Gene3D" id="1.25.40.990">
    <property type="match status" value="2"/>
</dbReference>
<evidence type="ECO:0000256" key="2">
    <source>
        <dbReference type="ARBA" id="ARBA00022942"/>
    </source>
</evidence>
<keyword evidence="5" id="KW-1185">Reference proteome</keyword>
<protein>
    <recommendedName>
        <fullName evidence="3">PCI domain-containing protein</fullName>
    </recommendedName>
</protein>
<evidence type="ECO:0000313" key="5">
    <source>
        <dbReference type="Proteomes" id="UP000775547"/>
    </source>
</evidence>
<dbReference type="PANTHER" id="PTHR12387">
    <property type="entry name" value="26S PROTEASOME NON-ATPASE REGULATORY SUBUNIT 8"/>
    <property type="match status" value="1"/>
</dbReference>
<evidence type="ECO:0000313" key="4">
    <source>
        <dbReference type="EMBL" id="KAG5643779.1"/>
    </source>
</evidence>
<dbReference type="AlphaFoldDB" id="A0A9P7G4M5"/>
<keyword evidence="2" id="KW-0647">Proteasome</keyword>
<sequence>MAAQQLKALYADLQRSFSARPSDLKRSGALLTQLKLGLIETGLLLPQGELNLDDLVVARDILEIGAFWSIRTQDVPSFDRYFSQLQTFYTDYSSVLPPSKREYPIRGLNLIRLLTQNRIADFHTTLESLPLPADAIADNPYIAHPVNLERWLMEGSYSKVWNAREEAPAEEYKYFVDSLIGTIRNEIASCEEAAYESLPLKDAATLLFFTNKSELLTFAQQVWNAREEAPAEEYKYFVDSLMGTIRNEIASCEEAAYESLPLKDAATLLFFTNKSELLTFAQQRGWQVDLTAGTITFARKGEEQIEIPRQKLIAASLAYARELEQIV</sequence>
<comment type="similarity">
    <text evidence="1">Belongs to the proteasome subunit S14 family.</text>
</comment>
<dbReference type="EMBL" id="JABCKV010000096">
    <property type="protein sequence ID" value="KAG5643779.1"/>
    <property type="molecule type" value="Genomic_DNA"/>
</dbReference>
<dbReference type="GO" id="GO:0005634">
    <property type="term" value="C:nucleus"/>
    <property type="evidence" value="ECO:0007669"/>
    <property type="project" value="TreeGrafter"/>
</dbReference>
<dbReference type="InterPro" id="IPR000717">
    <property type="entry name" value="PCI_dom"/>
</dbReference>
<reference evidence="4" key="1">
    <citation type="submission" date="2020-07" db="EMBL/GenBank/DDBJ databases">
        <authorList>
            <person name="Nieuwenhuis M."/>
            <person name="Van De Peppel L.J.J."/>
        </authorList>
    </citation>
    <scope>NUCLEOTIDE SEQUENCE</scope>
    <source>
        <strain evidence="4">AP01</strain>
        <tissue evidence="4">Mycelium</tissue>
    </source>
</reference>
<accession>A0A9P7G4M5</accession>
<dbReference type="PANTHER" id="PTHR12387:SF0">
    <property type="entry name" value="26S PROTEASOME NON-ATPASE REGULATORY SUBUNIT 8"/>
    <property type="match status" value="1"/>
</dbReference>
<dbReference type="FunFam" id="1.25.40.990:FF:000001">
    <property type="entry name" value="26S proteasome non-ATPase regulatory subunit"/>
    <property type="match status" value="1"/>
</dbReference>
<dbReference type="InterPro" id="IPR006746">
    <property type="entry name" value="26S_Psome_Rpn12"/>
</dbReference>
<dbReference type="GO" id="GO:0005829">
    <property type="term" value="C:cytosol"/>
    <property type="evidence" value="ECO:0007669"/>
    <property type="project" value="TreeGrafter"/>
</dbReference>
<dbReference type="Pfam" id="PF10075">
    <property type="entry name" value="CSN8_PSD8_EIF3K"/>
    <property type="match status" value="1"/>
</dbReference>
<feature type="domain" description="PCI" evidence="3">
    <location>
        <begin position="76"/>
        <end position="252"/>
    </location>
</feature>
<dbReference type="GO" id="GO:0008541">
    <property type="term" value="C:proteasome regulatory particle, lid subcomplex"/>
    <property type="evidence" value="ECO:0007669"/>
    <property type="project" value="TreeGrafter"/>
</dbReference>
<reference evidence="4" key="2">
    <citation type="submission" date="2021-10" db="EMBL/GenBank/DDBJ databases">
        <title>Phylogenomics reveals ancestral predisposition of the termite-cultivated fungus Termitomyces towards a domesticated lifestyle.</title>
        <authorList>
            <person name="Auxier B."/>
            <person name="Grum-Grzhimaylo A."/>
            <person name="Cardenas M.E."/>
            <person name="Lodge J.D."/>
            <person name="Laessoe T."/>
            <person name="Pedersen O."/>
            <person name="Smith M.E."/>
            <person name="Kuyper T.W."/>
            <person name="Franco-Molano E.A."/>
            <person name="Baroni T.J."/>
            <person name="Aanen D.K."/>
        </authorList>
    </citation>
    <scope>NUCLEOTIDE SEQUENCE</scope>
    <source>
        <strain evidence="4">AP01</strain>
        <tissue evidence="4">Mycelium</tissue>
    </source>
</reference>